<accession>A0A1K1UDQ5</accession>
<dbReference type="InterPro" id="IPR058840">
    <property type="entry name" value="AAA_SelU"/>
</dbReference>
<keyword evidence="1 2" id="KW-0711">Selenium</keyword>
<dbReference type="NCBIfam" id="TIGR03167">
    <property type="entry name" value="tRNA_sel_U_synt"/>
    <property type="match status" value="1"/>
</dbReference>
<dbReference type="SUPFAM" id="SSF52821">
    <property type="entry name" value="Rhodanese/Cell cycle control phosphatase"/>
    <property type="match status" value="1"/>
</dbReference>
<organism evidence="4 5">
    <name type="scientific">Marinospirillum alkaliphilum DSM 21637</name>
    <dbReference type="NCBI Taxonomy" id="1122209"/>
    <lineage>
        <taxon>Bacteria</taxon>
        <taxon>Pseudomonadati</taxon>
        <taxon>Pseudomonadota</taxon>
        <taxon>Gammaproteobacteria</taxon>
        <taxon>Oceanospirillales</taxon>
        <taxon>Oceanospirillaceae</taxon>
        <taxon>Marinospirillum</taxon>
    </lineage>
</organism>
<dbReference type="GO" id="GO:0016765">
    <property type="term" value="F:transferase activity, transferring alkyl or aryl (other than methyl) groups"/>
    <property type="evidence" value="ECO:0007669"/>
    <property type="project" value="UniProtKB-UniRule"/>
</dbReference>
<dbReference type="HAMAP" id="MF_01622">
    <property type="entry name" value="tRNA_sel_U_synth"/>
    <property type="match status" value="1"/>
</dbReference>
<keyword evidence="2" id="KW-0808">Transferase</keyword>
<dbReference type="SMART" id="SM00450">
    <property type="entry name" value="RHOD"/>
    <property type="match status" value="1"/>
</dbReference>
<evidence type="ECO:0000259" key="3">
    <source>
        <dbReference type="PROSITE" id="PS50206"/>
    </source>
</evidence>
<dbReference type="AlphaFoldDB" id="A0A1K1UDQ5"/>
<feature type="domain" description="Rhodanese" evidence="3">
    <location>
        <begin position="16"/>
        <end position="139"/>
    </location>
</feature>
<protein>
    <recommendedName>
        <fullName evidence="2">tRNA 2-selenouridine synthase</fullName>
        <ecNumber evidence="2">2.9.1.3</ecNumber>
    </recommendedName>
</protein>
<dbReference type="GO" id="GO:0002098">
    <property type="term" value="P:tRNA wobble uridine modification"/>
    <property type="evidence" value="ECO:0007669"/>
    <property type="project" value="UniProtKB-UniRule"/>
</dbReference>
<comment type="catalytic activity">
    <reaction evidence="2">
        <text>5-methylaminomethyl-2-thiouridine(34) in tRNA + (2E)-geranyl diphosphate = 5-methylaminomethyl-S-(2E)-geranyl-thiouridine(34) in tRNA + diphosphate</text>
        <dbReference type="Rhea" id="RHEA:14085"/>
        <dbReference type="Rhea" id="RHEA-COMP:10195"/>
        <dbReference type="Rhea" id="RHEA-COMP:14654"/>
        <dbReference type="ChEBI" id="CHEBI:33019"/>
        <dbReference type="ChEBI" id="CHEBI:58057"/>
        <dbReference type="ChEBI" id="CHEBI:74455"/>
        <dbReference type="ChEBI" id="CHEBI:140632"/>
    </reaction>
</comment>
<dbReference type="OrthoDB" id="9808735at2"/>
<comment type="catalytic activity">
    <reaction evidence="2">
        <text>5-methylaminomethyl-2-(Se-phospho)selenouridine(34) in tRNA + H2O = 5-methylaminomethyl-2-selenouridine(34) in tRNA + phosphate</text>
        <dbReference type="Rhea" id="RHEA:60176"/>
        <dbReference type="Rhea" id="RHEA-COMP:10196"/>
        <dbReference type="Rhea" id="RHEA-COMP:15523"/>
        <dbReference type="ChEBI" id="CHEBI:15377"/>
        <dbReference type="ChEBI" id="CHEBI:43474"/>
        <dbReference type="ChEBI" id="CHEBI:82743"/>
        <dbReference type="ChEBI" id="CHEBI:143702"/>
    </reaction>
</comment>
<dbReference type="Pfam" id="PF26341">
    <property type="entry name" value="AAA_SelU"/>
    <property type="match status" value="1"/>
</dbReference>
<dbReference type="Proteomes" id="UP000182350">
    <property type="component" value="Unassembled WGS sequence"/>
</dbReference>
<dbReference type="PROSITE" id="PS50206">
    <property type="entry name" value="RHODANESE_3"/>
    <property type="match status" value="1"/>
</dbReference>
<sequence length="369" mass="42042">MTSHSALQETDYQKIFLSGVALMDTRAPVEFQHGSFPTATNLPLMLDDERAAVGTCYKQQGQQAAITLGHQLVSGDIKAQRVASWLDFTRRHPDGYLFCFRGGLRSQIVQQWLHEAGVDYPRIQGGYKAMRQFLIQTTETAIYNHDLLVMGGMTGCGKTELLAELPNAVDLEAHANHRGSGFGRHATRQPTQIGFESRLAVDLLHKQQQNWRQLVVEDENQTIGRCALPPCLRDRMKAAPVIWLEAPADERLERVLKDYVIDLRGEFIQLLGDAEGQHAFAEHLLDSLSRISKRLGGLRYRQLLKKMQQALAHDDFTASLDDHRAWIQQLLQEYYDPMYQHQYRQKADQICFTGDGKAIRDYLSHLRSR</sequence>
<dbReference type="NCBIfam" id="NF008750">
    <property type="entry name" value="PRK11784.1-2"/>
    <property type="match status" value="1"/>
</dbReference>
<reference evidence="4 5" key="1">
    <citation type="submission" date="2016-11" db="EMBL/GenBank/DDBJ databases">
        <authorList>
            <person name="Jaros S."/>
            <person name="Januszkiewicz K."/>
            <person name="Wedrychowicz H."/>
        </authorList>
    </citation>
    <scope>NUCLEOTIDE SEQUENCE [LARGE SCALE GENOMIC DNA]</scope>
    <source>
        <strain evidence="4 5">DSM 21637</strain>
    </source>
</reference>
<comment type="catalytic activity">
    <reaction evidence="2">
        <text>5-methylaminomethyl-S-(2E)-geranyl-thiouridine(34) in tRNA + selenophosphate + H(+) = 5-methylaminomethyl-2-(Se-phospho)selenouridine(34) in tRNA + (2E)-thiogeraniol</text>
        <dbReference type="Rhea" id="RHEA:60172"/>
        <dbReference type="Rhea" id="RHEA-COMP:14654"/>
        <dbReference type="Rhea" id="RHEA-COMP:15523"/>
        <dbReference type="ChEBI" id="CHEBI:15378"/>
        <dbReference type="ChEBI" id="CHEBI:16144"/>
        <dbReference type="ChEBI" id="CHEBI:140632"/>
        <dbReference type="ChEBI" id="CHEBI:143702"/>
        <dbReference type="ChEBI" id="CHEBI:143703"/>
    </reaction>
</comment>
<dbReference type="EMBL" id="FPJW01000001">
    <property type="protein sequence ID" value="SFX10990.1"/>
    <property type="molecule type" value="Genomic_DNA"/>
</dbReference>
<dbReference type="InterPro" id="IPR001763">
    <property type="entry name" value="Rhodanese-like_dom"/>
</dbReference>
<dbReference type="SUPFAM" id="SSF52540">
    <property type="entry name" value="P-loop containing nucleoside triphosphate hydrolases"/>
    <property type="match status" value="1"/>
</dbReference>
<comment type="similarity">
    <text evidence="2">Belongs to the SelU family.</text>
</comment>
<dbReference type="Gene3D" id="3.40.250.10">
    <property type="entry name" value="Rhodanese-like domain"/>
    <property type="match status" value="1"/>
</dbReference>
<evidence type="ECO:0000313" key="4">
    <source>
        <dbReference type="EMBL" id="SFX10990.1"/>
    </source>
</evidence>
<dbReference type="InterPro" id="IPR036873">
    <property type="entry name" value="Rhodanese-like_dom_sf"/>
</dbReference>
<proteinExistence type="inferred from homology"/>
<evidence type="ECO:0000256" key="1">
    <source>
        <dbReference type="ARBA" id="ARBA00023266"/>
    </source>
</evidence>
<comment type="catalytic activity">
    <reaction evidence="2">
        <text>5-methylaminomethyl-2-thiouridine(34) in tRNA + selenophosphate + (2E)-geranyl diphosphate + H2O + H(+) = 5-methylaminomethyl-2-selenouridine(34) in tRNA + (2E)-thiogeraniol + phosphate + diphosphate</text>
        <dbReference type="Rhea" id="RHEA:42716"/>
        <dbReference type="Rhea" id="RHEA-COMP:10195"/>
        <dbReference type="Rhea" id="RHEA-COMP:10196"/>
        <dbReference type="ChEBI" id="CHEBI:15377"/>
        <dbReference type="ChEBI" id="CHEBI:15378"/>
        <dbReference type="ChEBI" id="CHEBI:16144"/>
        <dbReference type="ChEBI" id="CHEBI:33019"/>
        <dbReference type="ChEBI" id="CHEBI:43474"/>
        <dbReference type="ChEBI" id="CHEBI:58057"/>
        <dbReference type="ChEBI" id="CHEBI:74455"/>
        <dbReference type="ChEBI" id="CHEBI:82743"/>
        <dbReference type="ChEBI" id="CHEBI:143703"/>
        <dbReference type="EC" id="2.9.1.3"/>
    </reaction>
</comment>
<dbReference type="PANTHER" id="PTHR30401">
    <property type="entry name" value="TRNA 2-SELENOURIDINE SYNTHASE"/>
    <property type="match status" value="1"/>
</dbReference>
<evidence type="ECO:0000313" key="5">
    <source>
        <dbReference type="Proteomes" id="UP000182350"/>
    </source>
</evidence>
<keyword evidence="5" id="KW-1185">Reference proteome</keyword>
<dbReference type="RefSeq" id="WP_072324773.1">
    <property type="nucleotide sequence ID" value="NZ_FPJW01000001.1"/>
</dbReference>
<feature type="active site" description="S-selanylcysteine intermediate" evidence="2">
    <location>
        <position position="99"/>
    </location>
</feature>
<dbReference type="InterPro" id="IPR027417">
    <property type="entry name" value="P-loop_NTPase"/>
</dbReference>
<dbReference type="STRING" id="1122209.SAMN02745752_00573"/>
<dbReference type="EC" id="2.9.1.3" evidence="2"/>
<name>A0A1K1UDQ5_9GAMM</name>
<gene>
    <name evidence="2" type="primary">selU</name>
    <name evidence="4" type="ORF">SAMN02745752_00573</name>
</gene>
<dbReference type="GO" id="GO:0043828">
    <property type="term" value="F:tRNA 2-selenouridine synthase activity"/>
    <property type="evidence" value="ECO:0007669"/>
    <property type="project" value="UniProtKB-EC"/>
</dbReference>
<comment type="subunit">
    <text evidence="2">Monomer.</text>
</comment>
<dbReference type="PANTHER" id="PTHR30401:SF0">
    <property type="entry name" value="TRNA 2-SELENOURIDINE SYNTHASE"/>
    <property type="match status" value="1"/>
</dbReference>
<dbReference type="InterPro" id="IPR017582">
    <property type="entry name" value="SelU"/>
</dbReference>
<dbReference type="NCBIfam" id="NF008751">
    <property type="entry name" value="PRK11784.1-3"/>
    <property type="match status" value="1"/>
</dbReference>
<dbReference type="CDD" id="cd01520">
    <property type="entry name" value="RHOD_YbbB"/>
    <property type="match status" value="1"/>
</dbReference>
<comment type="function">
    <text evidence="2">Involved in the post-transcriptional modification of the uridine at the wobble position (U34) of tRNA(Lys), tRNA(Glu) and tRNA(Gln). Catalyzes the conversion of 2-thiouridine (S2U-RNA) to 2-selenouridine (Se2U-RNA). Acts in a two-step process involving geranylation of 2-thiouridine (S2U) to S-geranyl-2-thiouridine (geS2U) and subsequent selenation of the latter derivative to 2-selenouridine (Se2U) in the tRNA chain.</text>
</comment>
<evidence type="ECO:0000256" key="2">
    <source>
        <dbReference type="HAMAP-Rule" id="MF_01622"/>
    </source>
</evidence>